<dbReference type="Proteomes" id="UP000332933">
    <property type="component" value="Unassembled WGS sequence"/>
</dbReference>
<dbReference type="SUPFAM" id="SSF55961">
    <property type="entry name" value="Bet v1-like"/>
    <property type="match status" value="1"/>
</dbReference>
<dbReference type="GO" id="GO:0032934">
    <property type="term" value="F:sterol binding"/>
    <property type="evidence" value="ECO:0007669"/>
    <property type="project" value="TreeGrafter"/>
</dbReference>
<evidence type="ECO:0000256" key="4">
    <source>
        <dbReference type="ARBA" id="ARBA00023055"/>
    </source>
</evidence>
<keyword evidence="3" id="KW-0256">Endoplasmic reticulum</keyword>
<keyword evidence="5" id="KW-0446">Lipid-binding</keyword>
<dbReference type="InterPro" id="IPR002913">
    <property type="entry name" value="START_lipid-bd_dom"/>
</dbReference>
<feature type="domain" description="START" evidence="8">
    <location>
        <begin position="263"/>
        <end position="482"/>
    </location>
</feature>
<feature type="compositionally biased region" description="Basic residues" evidence="6">
    <location>
        <begin position="870"/>
        <end position="880"/>
    </location>
</feature>
<dbReference type="OrthoDB" id="14833at2759"/>
<keyword evidence="4" id="KW-0445">Lipid transport</keyword>
<dbReference type="InterPro" id="IPR011993">
    <property type="entry name" value="PH-like_dom_sf"/>
</dbReference>
<feature type="region of interest" description="Disordered" evidence="6">
    <location>
        <begin position="867"/>
        <end position="890"/>
    </location>
</feature>
<dbReference type="PROSITE" id="PS50003">
    <property type="entry name" value="PH_DOMAIN"/>
    <property type="match status" value="1"/>
</dbReference>
<evidence type="ECO:0000256" key="6">
    <source>
        <dbReference type="SAM" id="MobiDB-lite"/>
    </source>
</evidence>
<dbReference type="InterPro" id="IPR001849">
    <property type="entry name" value="PH_domain"/>
</dbReference>
<dbReference type="Pfam" id="PF01852">
    <property type="entry name" value="START"/>
    <property type="match status" value="1"/>
</dbReference>
<keyword evidence="11" id="KW-1185">Reference proteome</keyword>
<dbReference type="SUPFAM" id="SSF144000">
    <property type="entry name" value="Oxysterol-binding protein-like"/>
    <property type="match status" value="1"/>
</dbReference>
<reference evidence="9" key="2">
    <citation type="submission" date="2019-06" db="EMBL/GenBank/DDBJ databases">
        <title>Genomics analysis of Aphanomyces spp. identifies a new class of oomycete effector associated with host adaptation.</title>
        <authorList>
            <person name="Gaulin E."/>
        </authorList>
    </citation>
    <scope>NUCLEOTIDE SEQUENCE</scope>
    <source>
        <strain evidence="9">CBS 578.67</strain>
    </source>
</reference>
<evidence type="ECO:0000256" key="3">
    <source>
        <dbReference type="ARBA" id="ARBA00022824"/>
    </source>
</evidence>
<dbReference type="SMART" id="SM00233">
    <property type="entry name" value="PH"/>
    <property type="match status" value="1"/>
</dbReference>
<proteinExistence type="predicted"/>
<dbReference type="PANTHER" id="PTHR10972">
    <property type="entry name" value="OXYSTEROL-BINDING PROTEIN-RELATED"/>
    <property type="match status" value="1"/>
</dbReference>
<evidence type="ECO:0000259" key="7">
    <source>
        <dbReference type="PROSITE" id="PS50003"/>
    </source>
</evidence>
<feature type="domain" description="PH" evidence="7">
    <location>
        <begin position="22"/>
        <end position="120"/>
    </location>
</feature>
<comment type="subcellular location">
    <subcellularLocation>
        <location evidence="1">Endoplasmic reticulum</location>
    </subcellularLocation>
</comment>
<reference evidence="10 11" key="1">
    <citation type="submission" date="2019-03" db="EMBL/GenBank/DDBJ databases">
        <authorList>
            <person name="Gaulin E."/>
            <person name="Dumas B."/>
        </authorList>
    </citation>
    <scope>NUCLEOTIDE SEQUENCE [LARGE SCALE GENOMIC DNA]</scope>
    <source>
        <strain evidence="10">CBS 568.67</strain>
    </source>
</reference>
<dbReference type="Gene3D" id="2.40.160.120">
    <property type="match status" value="1"/>
</dbReference>
<sequence>MGDRSHDEDHHSICSRPGYDASYMKEGYLQKKGQLLKGWKKRWFVCDGRSLSYYNSKLEKKPNAVIPLDSATVQDGGTSETWNSPRIYLTDGTSGTMYCLSGDEGDVVTQWLEVLDRAVKRIHERREMQNVGIGNSVNGGGGIPRSKSNVTSFDEEEGRQKPPVSEKSPTRKQPTSSSAADMAMRRAPSDSGGSGGSLSRGTQLPTTIRLENELSHASELLNSLLFAKPTERSHIRFQFDGVYHGGVRVSTGVDTSTGKQYARGSTVVDVVPSVALRILLDHQRRYEWDVHFPLSSHVATYGGSTDLVYLSGGAPASFFDAPLLAHAAPSVPATLAAVVGGLLSPSEMLIHAAAGAVVGGVAASMDWRSWAGPRDLLLLRHVYEAVTPNGAADRTSRISCQHLLDAVGVTPSANAMIIAEMSVANELKPAVGGGVVRAHIGVSGWLVEPLDTESTLLTYVTDLQLKGWVPAHASGHVLQSRMKCLASIAAYVHQAKILGPTLGYDDDGGLLDEHEEMTISTSMSSSVAPHEIDGGTGGFHPRDYFRMVLQIPTGGVKLTDKEIAKKQNGVLMEVIKNMGTKLLDGKSAVSLSLPVRIFEPRSMLDRLVDLYLYAPNYLSAANDATDMVERFKLTMAFAVAGWHHTVGCMKPFSPILGETMQAEFADGATVHCEHASHHPPISYAQIVAPKYKINSYSILNGSLQTNCIVQVQQGPVKVTFLDGTAIEFTLPSIRMGGFLWGDRVVELVGSILFHDKTHGISCELKLNPDEKKGMFASNKVPTDRFRGTLVSKMDEVCEVSGSWLEDLRFGDKVYWNLQKDRCAPIVRLPDDKVLPSDSRHRQDLKFLGQNDLEEAQEWKLTLEKLQRSDRTKRKEGRRPNHWTYTSGGGH</sequence>
<evidence type="ECO:0000313" key="11">
    <source>
        <dbReference type="Proteomes" id="UP000332933"/>
    </source>
</evidence>
<dbReference type="EMBL" id="VJMH01007246">
    <property type="protein sequence ID" value="KAF0684759.1"/>
    <property type="molecule type" value="Genomic_DNA"/>
</dbReference>
<protein>
    <submittedName>
        <fullName evidence="10">Aste57867_23274 protein</fullName>
    </submittedName>
</protein>
<dbReference type="InterPro" id="IPR037239">
    <property type="entry name" value="OSBP_sf"/>
</dbReference>
<evidence type="ECO:0000313" key="10">
    <source>
        <dbReference type="EMBL" id="VFT99919.1"/>
    </source>
</evidence>
<evidence type="ECO:0000256" key="1">
    <source>
        <dbReference type="ARBA" id="ARBA00004240"/>
    </source>
</evidence>
<feature type="region of interest" description="Disordered" evidence="6">
    <location>
        <begin position="131"/>
        <end position="202"/>
    </location>
</feature>
<dbReference type="Pfam" id="PF01237">
    <property type="entry name" value="Oxysterol_BP"/>
    <property type="match status" value="1"/>
</dbReference>
<dbReference type="InterPro" id="IPR000648">
    <property type="entry name" value="Oxysterol-bd"/>
</dbReference>
<evidence type="ECO:0000256" key="2">
    <source>
        <dbReference type="ARBA" id="ARBA00022448"/>
    </source>
</evidence>
<evidence type="ECO:0000259" key="8">
    <source>
        <dbReference type="PROSITE" id="PS50848"/>
    </source>
</evidence>
<accession>A0A485LMG1</accession>
<dbReference type="GO" id="GO:0016020">
    <property type="term" value="C:membrane"/>
    <property type="evidence" value="ECO:0007669"/>
    <property type="project" value="TreeGrafter"/>
</dbReference>
<evidence type="ECO:0000313" key="9">
    <source>
        <dbReference type="EMBL" id="KAF0684759.1"/>
    </source>
</evidence>
<dbReference type="GO" id="GO:0006869">
    <property type="term" value="P:lipid transport"/>
    <property type="evidence" value="ECO:0007669"/>
    <property type="project" value="UniProtKB-KW"/>
</dbReference>
<dbReference type="GO" id="GO:0005783">
    <property type="term" value="C:endoplasmic reticulum"/>
    <property type="evidence" value="ECO:0007669"/>
    <property type="project" value="UniProtKB-SubCell"/>
</dbReference>
<dbReference type="Gene3D" id="2.30.29.30">
    <property type="entry name" value="Pleckstrin-homology domain (PH domain)/Phosphotyrosine-binding domain (PTB)"/>
    <property type="match status" value="1"/>
</dbReference>
<dbReference type="PROSITE" id="PS50848">
    <property type="entry name" value="START"/>
    <property type="match status" value="1"/>
</dbReference>
<dbReference type="Pfam" id="PF00169">
    <property type="entry name" value="PH"/>
    <property type="match status" value="1"/>
</dbReference>
<name>A0A485LMG1_9STRA</name>
<dbReference type="EMBL" id="CAADRA010007272">
    <property type="protein sequence ID" value="VFT99919.1"/>
    <property type="molecule type" value="Genomic_DNA"/>
</dbReference>
<dbReference type="InterPro" id="IPR023393">
    <property type="entry name" value="START-like_dom_sf"/>
</dbReference>
<dbReference type="PANTHER" id="PTHR10972:SF148">
    <property type="entry name" value="OXYSTEROL-BINDING PROTEIN 9"/>
    <property type="match status" value="1"/>
</dbReference>
<gene>
    <name evidence="10" type="primary">Aste57867_23274</name>
    <name evidence="9" type="ORF">As57867_023203</name>
    <name evidence="10" type="ORF">ASTE57867_23274</name>
</gene>
<organism evidence="10 11">
    <name type="scientific">Aphanomyces stellatus</name>
    <dbReference type="NCBI Taxonomy" id="120398"/>
    <lineage>
        <taxon>Eukaryota</taxon>
        <taxon>Sar</taxon>
        <taxon>Stramenopiles</taxon>
        <taxon>Oomycota</taxon>
        <taxon>Saprolegniomycetes</taxon>
        <taxon>Saprolegniales</taxon>
        <taxon>Verrucalvaceae</taxon>
        <taxon>Aphanomyces</taxon>
    </lineage>
</organism>
<dbReference type="AlphaFoldDB" id="A0A485LMG1"/>
<dbReference type="GO" id="GO:0005829">
    <property type="term" value="C:cytosol"/>
    <property type="evidence" value="ECO:0007669"/>
    <property type="project" value="TreeGrafter"/>
</dbReference>
<dbReference type="Gene3D" id="3.30.530.20">
    <property type="match status" value="1"/>
</dbReference>
<keyword evidence="2" id="KW-0813">Transport</keyword>
<dbReference type="SUPFAM" id="SSF50729">
    <property type="entry name" value="PH domain-like"/>
    <property type="match status" value="1"/>
</dbReference>
<evidence type="ECO:0000256" key="5">
    <source>
        <dbReference type="ARBA" id="ARBA00023121"/>
    </source>
</evidence>